<dbReference type="EMBL" id="RBAK01000005">
    <property type="protein sequence ID" value="RKN46263.1"/>
    <property type="molecule type" value="Genomic_DNA"/>
</dbReference>
<keyword evidence="2" id="KW-1185">Reference proteome</keyword>
<dbReference type="OrthoDB" id="3383660at2"/>
<comment type="caution">
    <text evidence="1">The sequence shown here is derived from an EMBL/GenBank/DDBJ whole genome shotgun (WGS) entry which is preliminary data.</text>
</comment>
<name>A0A3A9ZD94_9ACTN</name>
<dbReference type="RefSeq" id="WP_120729046.1">
    <property type="nucleotide sequence ID" value="NZ_RBAK01000005.1"/>
</dbReference>
<protein>
    <recommendedName>
        <fullName evidence="3">PAS domain-containing protein</fullName>
    </recommendedName>
</protein>
<sequence length="152" mass="15890">MAHVELSLSEVFVPAAGTSAELESDNFRQWSTTVSHADEPCLLIDAETKVVAVSASGCELLCLGAPEDVIGFPLLDGGLRLVDFTANPRELTEAEIDKIPPLLALSSGHLARGLLRVQGASSDDHDATVDAISTPVLTDGTVAGSLTFFSEV</sequence>
<dbReference type="AlphaFoldDB" id="A0A3A9ZD94"/>
<reference evidence="1 2" key="1">
    <citation type="journal article" date="2004" name="Syst. Appl. Microbiol.">
        <title>Cryptoendolithic actinomycetes from antarctic sandstone rock samples: Micromonospora endolithica sp. nov. and two isolates related to Micromonospora coerulea Jensen 1932.</title>
        <authorList>
            <person name="Hirsch P."/>
            <person name="Mevs U."/>
            <person name="Kroppenstedt R.M."/>
            <person name="Schumann P."/>
            <person name="Stackebrandt E."/>
        </authorList>
    </citation>
    <scope>NUCLEOTIDE SEQUENCE [LARGE SCALE GENOMIC DNA]</scope>
    <source>
        <strain evidence="1 2">JCM 12677</strain>
    </source>
</reference>
<organism evidence="1 2">
    <name type="scientific">Micromonospora endolithica</name>
    <dbReference type="NCBI Taxonomy" id="230091"/>
    <lineage>
        <taxon>Bacteria</taxon>
        <taxon>Bacillati</taxon>
        <taxon>Actinomycetota</taxon>
        <taxon>Actinomycetes</taxon>
        <taxon>Micromonosporales</taxon>
        <taxon>Micromonosporaceae</taxon>
        <taxon>Micromonospora</taxon>
    </lineage>
</organism>
<evidence type="ECO:0008006" key="3">
    <source>
        <dbReference type="Google" id="ProtNLM"/>
    </source>
</evidence>
<gene>
    <name evidence="1" type="ORF">D7223_15180</name>
</gene>
<evidence type="ECO:0000313" key="1">
    <source>
        <dbReference type="EMBL" id="RKN46263.1"/>
    </source>
</evidence>
<accession>A0A3A9ZD94</accession>
<proteinExistence type="predicted"/>
<evidence type="ECO:0000313" key="2">
    <source>
        <dbReference type="Proteomes" id="UP000281726"/>
    </source>
</evidence>
<dbReference type="Proteomes" id="UP000281726">
    <property type="component" value="Unassembled WGS sequence"/>
</dbReference>